<keyword evidence="1" id="KW-0812">Transmembrane</keyword>
<reference evidence="2 3" key="1">
    <citation type="submission" date="2019-03" db="EMBL/GenBank/DDBJ databases">
        <title>Genomic Encyclopedia of Archaeal and Bacterial Type Strains, Phase II (KMG-II): from individual species to whole genera.</title>
        <authorList>
            <person name="Goeker M."/>
        </authorList>
    </citation>
    <scope>NUCLEOTIDE SEQUENCE [LARGE SCALE GENOMIC DNA]</scope>
    <source>
        <strain evidence="2 3">DSM 28353</strain>
    </source>
</reference>
<proteinExistence type="predicted"/>
<comment type="caution">
    <text evidence="2">The sequence shown here is derived from an EMBL/GenBank/DDBJ whole genome shotgun (WGS) entry which is preliminary data.</text>
</comment>
<sequence>MRRLGVVILYTVLGLVGFIGVYMGVDAVLSRIPAYDMSTEALPPKYEVYILSNGVHTDIVLPVKTDLMDWGTVFPMDDVKRKEAGYRFVAIGWGDKGFYLNTPEWKDLKASTALVAALGIGETAVHVTYYHKMLVDEYCYRVEVDSVQLLQLRDYILATLDTDDKGNAILIHTDAQYGYSDAFYEAKGAYSIFYSCNTWTNQGLKKANMPSGIWTVFDKGILRHYQK</sequence>
<organism evidence="2 3">
    <name type="scientific">Sphingobacterium yanglingense</name>
    <dbReference type="NCBI Taxonomy" id="1437280"/>
    <lineage>
        <taxon>Bacteria</taxon>
        <taxon>Pseudomonadati</taxon>
        <taxon>Bacteroidota</taxon>
        <taxon>Sphingobacteriia</taxon>
        <taxon>Sphingobacteriales</taxon>
        <taxon>Sphingobacteriaceae</taxon>
        <taxon>Sphingobacterium</taxon>
    </lineage>
</organism>
<keyword evidence="3" id="KW-1185">Reference proteome</keyword>
<accession>A0A4R6WBR6</accession>
<dbReference type="Proteomes" id="UP000295292">
    <property type="component" value="Unassembled WGS sequence"/>
</dbReference>
<evidence type="ECO:0000313" key="2">
    <source>
        <dbReference type="EMBL" id="TDQ75249.1"/>
    </source>
</evidence>
<dbReference type="Pfam" id="PF09601">
    <property type="entry name" value="DUF2459"/>
    <property type="match status" value="1"/>
</dbReference>
<protein>
    <submittedName>
        <fullName evidence="2">Uncharacterized protein (TIGR02117 family)</fullName>
    </submittedName>
</protein>
<dbReference type="NCBIfam" id="TIGR02117">
    <property type="entry name" value="chp_urease_rgn"/>
    <property type="match status" value="1"/>
</dbReference>
<evidence type="ECO:0000256" key="1">
    <source>
        <dbReference type="SAM" id="Phobius"/>
    </source>
</evidence>
<name>A0A4R6WBR6_9SPHI</name>
<dbReference type="AlphaFoldDB" id="A0A4R6WBR6"/>
<dbReference type="OrthoDB" id="211174at2"/>
<keyword evidence="1" id="KW-1133">Transmembrane helix</keyword>
<keyword evidence="1" id="KW-0472">Membrane</keyword>
<gene>
    <name evidence="2" type="ORF">CLV99_3849</name>
</gene>
<dbReference type="InterPro" id="IPR011727">
    <property type="entry name" value="CHP02117"/>
</dbReference>
<dbReference type="EMBL" id="SNYV01000017">
    <property type="protein sequence ID" value="TDQ75249.1"/>
    <property type="molecule type" value="Genomic_DNA"/>
</dbReference>
<feature type="transmembrane region" description="Helical" evidence="1">
    <location>
        <begin position="7"/>
        <end position="25"/>
    </location>
</feature>
<dbReference type="RefSeq" id="WP_133586021.1">
    <property type="nucleotide sequence ID" value="NZ_SNYV01000017.1"/>
</dbReference>
<evidence type="ECO:0000313" key="3">
    <source>
        <dbReference type="Proteomes" id="UP000295292"/>
    </source>
</evidence>